<organism evidence="2 3">
    <name type="scientific">Blepharisma stoltei</name>
    <dbReference type="NCBI Taxonomy" id="1481888"/>
    <lineage>
        <taxon>Eukaryota</taxon>
        <taxon>Sar</taxon>
        <taxon>Alveolata</taxon>
        <taxon>Ciliophora</taxon>
        <taxon>Postciliodesmatophora</taxon>
        <taxon>Heterotrichea</taxon>
        <taxon>Heterotrichida</taxon>
        <taxon>Blepharismidae</taxon>
        <taxon>Blepharisma</taxon>
    </lineage>
</organism>
<protein>
    <recommendedName>
        <fullName evidence="4">RRM domain-containing protein</fullName>
    </recommendedName>
</protein>
<feature type="region of interest" description="Disordered" evidence="1">
    <location>
        <begin position="394"/>
        <end position="418"/>
    </location>
</feature>
<accession>A0AAU9J5J4</accession>
<comment type="caution">
    <text evidence="2">The sequence shown here is derived from an EMBL/GenBank/DDBJ whole genome shotgun (WGS) entry which is preliminary data.</text>
</comment>
<evidence type="ECO:0000313" key="2">
    <source>
        <dbReference type="EMBL" id="CAG9319227.1"/>
    </source>
</evidence>
<keyword evidence="3" id="KW-1185">Reference proteome</keyword>
<evidence type="ECO:0000256" key="1">
    <source>
        <dbReference type="SAM" id="MobiDB-lite"/>
    </source>
</evidence>
<proteinExistence type="predicted"/>
<evidence type="ECO:0008006" key="4">
    <source>
        <dbReference type="Google" id="ProtNLM"/>
    </source>
</evidence>
<dbReference type="CDD" id="cd00590">
    <property type="entry name" value="RRM_SF"/>
    <property type="match status" value="1"/>
</dbReference>
<name>A0AAU9J5J4_9CILI</name>
<gene>
    <name evidence="2" type="ORF">BSTOLATCC_MIC23435</name>
</gene>
<evidence type="ECO:0000313" key="3">
    <source>
        <dbReference type="Proteomes" id="UP001162131"/>
    </source>
</evidence>
<dbReference type="Proteomes" id="UP001162131">
    <property type="component" value="Unassembled WGS sequence"/>
</dbReference>
<dbReference type="EMBL" id="CAJZBQ010000022">
    <property type="protein sequence ID" value="CAG9319227.1"/>
    <property type="molecule type" value="Genomic_DNA"/>
</dbReference>
<reference evidence="2" key="1">
    <citation type="submission" date="2021-09" db="EMBL/GenBank/DDBJ databases">
        <authorList>
            <consortium name="AG Swart"/>
            <person name="Singh M."/>
            <person name="Singh A."/>
            <person name="Seah K."/>
            <person name="Emmerich C."/>
        </authorList>
    </citation>
    <scope>NUCLEOTIDE SEQUENCE</scope>
    <source>
        <strain evidence="2">ATCC30299</strain>
    </source>
</reference>
<dbReference type="AlphaFoldDB" id="A0AAU9J5J4"/>
<sequence length="418" mass="47643">MMDDFNTTLEKARQDFLQVDPRDSIARLESEQTRPSLYSPSLNHLLSFGPQTRMILDPPTSDEGSDDEQSYPSVQKVADCIVDSECVGFAEDFVSNSPVFALILTPLDEKMKSYELKRAVESLNLKVKKVQFVDFYKAPKFTHTGIVWFNSLNDAQTAYQFLRQEENRGQLAAFIHRIQGIQKPMRVRWFIYKALDPESGWVGVILRGLKKNATVEDVKNMLKYQAIRIEQPRAINGVFCTLIVMKNIEKAESVCKHLNNKRILTEIIKAHLHPDSKMWNRSEKSMNWIFCNNAATPKQQVNKPKKTNPVDVTQILKGLLAGTGKELNVNPLANLIKERVAPTPRPEAKEPPILQQQQSVDMEEGEIHEQMQMSDSYNEFYTIYEFPGLSISDQGSSQHSGLYIKTSHLNKVPSPELN</sequence>